<dbReference type="SMART" id="SM01019">
    <property type="entry name" value="B3"/>
    <property type="match status" value="2"/>
</dbReference>
<accession>A0AA42AVT1</accession>
<dbReference type="GO" id="GO:0005634">
    <property type="term" value="C:nucleus"/>
    <property type="evidence" value="ECO:0007669"/>
    <property type="project" value="UniProtKB-SubCell"/>
</dbReference>
<dbReference type="CDD" id="cd10017">
    <property type="entry name" value="B3_DNA"/>
    <property type="match status" value="2"/>
</dbReference>
<organism evidence="8 9">
    <name type="scientific">Papaver nudicaule</name>
    <name type="common">Iceland poppy</name>
    <dbReference type="NCBI Taxonomy" id="74823"/>
    <lineage>
        <taxon>Eukaryota</taxon>
        <taxon>Viridiplantae</taxon>
        <taxon>Streptophyta</taxon>
        <taxon>Embryophyta</taxon>
        <taxon>Tracheophyta</taxon>
        <taxon>Spermatophyta</taxon>
        <taxon>Magnoliopsida</taxon>
        <taxon>Ranunculales</taxon>
        <taxon>Papaveraceae</taxon>
        <taxon>Papaveroideae</taxon>
        <taxon>Papaver</taxon>
    </lineage>
</organism>
<dbReference type="GO" id="GO:0003677">
    <property type="term" value="F:DNA binding"/>
    <property type="evidence" value="ECO:0007669"/>
    <property type="project" value="UniProtKB-KW"/>
</dbReference>
<evidence type="ECO:0000313" key="9">
    <source>
        <dbReference type="Proteomes" id="UP001177140"/>
    </source>
</evidence>
<keyword evidence="4" id="KW-0804">Transcription</keyword>
<dbReference type="Proteomes" id="UP001177140">
    <property type="component" value="Unassembled WGS sequence"/>
</dbReference>
<evidence type="ECO:0000256" key="2">
    <source>
        <dbReference type="ARBA" id="ARBA00023015"/>
    </source>
</evidence>
<gene>
    <name evidence="8" type="ORF">MKW94_002150</name>
</gene>
<evidence type="ECO:0000259" key="7">
    <source>
        <dbReference type="PROSITE" id="PS50863"/>
    </source>
</evidence>
<dbReference type="AlphaFoldDB" id="A0AA42AVT1"/>
<reference evidence="8" key="1">
    <citation type="submission" date="2022-03" db="EMBL/GenBank/DDBJ databases">
        <title>A functionally conserved STORR gene fusion in Papaver species that diverged 16.8 million years ago.</title>
        <authorList>
            <person name="Catania T."/>
        </authorList>
    </citation>
    <scope>NUCLEOTIDE SEQUENCE</scope>
    <source>
        <strain evidence="8">S-191538</strain>
    </source>
</reference>
<dbReference type="Gene3D" id="2.40.330.10">
    <property type="entry name" value="DNA-binding pseudobarrel domain"/>
    <property type="match status" value="2"/>
</dbReference>
<feature type="domain" description="TF-B3" evidence="7">
    <location>
        <begin position="189"/>
        <end position="284"/>
    </location>
</feature>
<evidence type="ECO:0000313" key="8">
    <source>
        <dbReference type="EMBL" id="MCL7042299.1"/>
    </source>
</evidence>
<sequence>MESVGERLSNINVTSSSSSSSPLTRNYEFFKLFLNPQRSNRLKIPRDFLRNIKCQIPTEISLIGPSQNVWKVYLVQLENDYFFEQGWAEFVVDNHMKNEDFCVFEYVEENKCQVQIFDSSNGCERDSAFHAVPSRASISTRSATSKGKEKAVGVGDEGPFVSQRRDITDEDACAALEAALAFESKNPFTVLVMQTSHVYTDFCVSLPISFWRESLPPQSEAVTVRDPHGRAWPVQIAKSEDRNFGQLSTGWRDISYANNIEANDVCIFEIIKEGELQLHLFRVIEEIKPLIKK</sequence>
<comment type="subcellular location">
    <subcellularLocation>
        <location evidence="1">Nucleus</location>
    </subcellularLocation>
</comment>
<dbReference type="InterPro" id="IPR003340">
    <property type="entry name" value="B3_DNA-bd"/>
</dbReference>
<feature type="domain" description="TF-B3" evidence="7">
    <location>
        <begin position="27"/>
        <end position="120"/>
    </location>
</feature>
<proteinExistence type="predicted"/>
<dbReference type="EMBL" id="JAJJMA010233673">
    <property type="protein sequence ID" value="MCL7042299.1"/>
    <property type="molecule type" value="Genomic_DNA"/>
</dbReference>
<dbReference type="Pfam" id="PF02362">
    <property type="entry name" value="B3"/>
    <property type="match status" value="2"/>
</dbReference>
<name>A0AA42AVT1_PAPNU</name>
<dbReference type="InterPro" id="IPR044837">
    <property type="entry name" value="REM16-like"/>
</dbReference>
<dbReference type="InterPro" id="IPR015300">
    <property type="entry name" value="DNA-bd_pseudobarrel_sf"/>
</dbReference>
<dbReference type="SUPFAM" id="SSF101936">
    <property type="entry name" value="DNA-binding pseudobarrel domain"/>
    <property type="match status" value="2"/>
</dbReference>
<evidence type="ECO:0000256" key="5">
    <source>
        <dbReference type="ARBA" id="ARBA00023242"/>
    </source>
</evidence>
<feature type="region of interest" description="Disordered" evidence="6">
    <location>
        <begin position="1"/>
        <end position="22"/>
    </location>
</feature>
<evidence type="ECO:0000256" key="4">
    <source>
        <dbReference type="ARBA" id="ARBA00023163"/>
    </source>
</evidence>
<evidence type="ECO:0000256" key="3">
    <source>
        <dbReference type="ARBA" id="ARBA00023125"/>
    </source>
</evidence>
<evidence type="ECO:0000256" key="1">
    <source>
        <dbReference type="ARBA" id="ARBA00004123"/>
    </source>
</evidence>
<evidence type="ECO:0000256" key="6">
    <source>
        <dbReference type="SAM" id="MobiDB-lite"/>
    </source>
</evidence>
<dbReference type="PANTHER" id="PTHR31391:SF155">
    <property type="entry name" value="B3 DOMAIN-CONTAINING PROTEIN OS11G0197600"/>
    <property type="match status" value="1"/>
</dbReference>
<comment type="caution">
    <text evidence="8">The sequence shown here is derived from an EMBL/GenBank/DDBJ whole genome shotgun (WGS) entry which is preliminary data.</text>
</comment>
<keyword evidence="2" id="KW-0805">Transcription regulation</keyword>
<dbReference type="PROSITE" id="PS50863">
    <property type="entry name" value="B3"/>
    <property type="match status" value="2"/>
</dbReference>
<keyword evidence="5" id="KW-0539">Nucleus</keyword>
<keyword evidence="3" id="KW-0238">DNA-binding</keyword>
<dbReference type="PANTHER" id="PTHR31391">
    <property type="entry name" value="B3 DOMAIN-CONTAINING PROTEIN OS11G0197600-RELATED"/>
    <property type="match status" value="1"/>
</dbReference>
<keyword evidence="9" id="KW-1185">Reference proteome</keyword>
<protein>
    <recommendedName>
        <fullName evidence="7">TF-B3 domain-containing protein</fullName>
    </recommendedName>
</protein>